<evidence type="ECO:0000313" key="2">
    <source>
        <dbReference type="EMBL" id="MFD1049417.1"/>
    </source>
</evidence>
<comment type="caution">
    <text evidence="2">The sequence shown here is derived from an EMBL/GenBank/DDBJ whole genome shotgun (WGS) entry which is preliminary data.</text>
</comment>
<protein>
    <submittedName>
        <fullName evidence="2">Uncharacterized protein</fullName>
    </submittedName>
</protein>
<organism evidence="2 3">
    <name type="scientific">Kibdelosporangium lantanae</name>
    <dbReference type="NCBI Taxonomy" id="1497396"/>
    <lineage>
        <taxon>Bacteria</taxon>
        <taxon>Bacillati</taxon>
        <taxon>Actinomycetota</taxon>
        <taxon>Actinomycetes</taxon>
        <taxon>Pseudonocardiales</taxon>
        <taxon>Pseudonocardiaceae</taxon>
        <taxon>Kibdelosporangium</taxon>
    </lineage>
</organism>
<name>A0ABW3MH75_9PSEU</name>
<proteinExistence type="predicted"/>
<reference evidence="3" key="1">
    <citation type="journal article" date="2019" name="Int. J. Syst. Evol. Microbiol.">
        <title>The Global Catalogue of Microorganisms (GCM) 10K type strain sequencing project: providing services to taxonomists for standard genome sequencing and annotation.</title>
        <authorList>
            <consortium name="The Broad Institute Genomics Platform"/>
            <consortium name="The Broad Institute Genome Sequencing Center for Infectious Disease"/>
            <person name="Wu L."/>
            <person name="Ma J."/>
        </authorList>
    </citation>
    <scope>NUCLEOTIDE SEQUENCE [LARGE SCALE GENOMIC DNA]</scope>
    <source>
        <strain evidence="3">JCM 31486</strain>
    </source>
</reference>
<accession>A0ABW3MH75</accession>
<sequence length="116" mass="12744">MTEPPQPPDDRQQSAEVVLTTPTGTPHPPITSENIAQYQQDPTKVEPIRRWFRDQGFDTGELTGISFTVTGPRSLFEQVLGPGDQELPLTNLPTEITEAIEAVTFSPPPDFGPPAY</sequence>
<gene>
    <name evidence="2" type="ORF">ACFQ1S_29720</name>
</gene>
<dbReference type="Proteomes" id="UP001597045">
    <property type="component" value="Unassembled WGS sequence"/>
</dbReference>
<feature type="region of interest" description="Disordered" evidence="1">
    <location>
        <begin position="1"/>
        <end position="40"/>
    </location>
</feature>
<dbReference type="EMBL" id="JBHTIS010002164">
    <property type="protein sequence ID" value="MFD1049417.1"/>
    <property type="molecule type" value="Genomic_DNA"/>
</dbReference>
<evidence type="ECO:0000256" key="1">
    <source>
        <dbReference type="SAM" id="MobiDB-lite"/>
    </source>
</evidence>
<keyword evidence="3" id="KW-1185">Reference proteome</keyword>
<evidence type="ECO:0000313" key="3">
    <source>
        <dbReference type="Proteomes" id="UP001597045"/>
    </source>
</evidence>